<keyword evidence="3" id="KW-1185">Reference proteome</keyword>
<reference evidence="2 3" key="2">
    <citation type="journal article" date="2019" name="G3 (Bethesda)">
        <title>Hybrid Assembly of the Genome of the Entomopathogenic Nematode Steinernema carpocapsae Identifies the X-Chromosome.</title>
        <authorList>
            <person name="Serra L."/>
            <person name="Macchietto M."/>
            <person name="Macias-Munoz A."/>
            <person name="McGill C.J."/>
            <person name="Rodriguez I.M."/>
            <person name="Rodriguez B."/>
            <person name="Murad R."/>
            <person name="Mortazavi A."/>
        </authorList>
    </citation>
    <scope>NUCLEOTIDE SEQUENCE [LARGE SCALE GENOMIC DNA]</scope>
    <source>
        <strain evidence="2 3">ALL</strain>
    </source>
</reference>
<protein>
    <submittedName>
        <fullName evidence="2">Uncharacterized protein</fullName>
    </submittedName>
</protein>
<sequence length="90" mass="10609">MREYMTIQKAYKYDQRSGLNHRKAKPRKRLITIYPHTTELLRCLHVSMARRTRAIRASSLVRRPVEYLLMAPEFFVMNFVLCAVAVAQVP</sequence>
<keyword evidence="1" id="KW-0812">Transmembrane</keyword>
<name>A0A4U5M304_STECR</name>
<feature type="transmembrane region" description="Helical" evidence="1">
    <location>
        <begin position="67"/>
        <end position="87"/>
    </location>
</feature>
<comment type="caution">
    <text evidence="2">The sequence shown here is derived from an EMBL/GenBank/DDBJ whole genome shotgun (WGS) entry which is preliminary data.</text>
</comment>
<accession>A0A4U5M304</accession>
<dbReference type="AlphaFoldDB" id="A0A4U5M304"/>
<proteinExistence type="predicted"/>
<evidence type="ECO:0000256" key="1">
    <source>
        <dbReference type="SAM" id="Phobius"/>
    </source>
</evidence>
<keyword evidence="1" id="KW-0472">Membrane</keyword>
<reference evidence="2 3" key="1">
    <citation type="journal article" date="2015" name="Genome Biol.">
        <title>Comparative genomics of Steinernema reveals deeply conserved gene regulatory networks.</title>
        <authorList>
            <person name="Dillman A.R."/>
            <person name="Macchietto M."/>
            <person name="Porter C.F."/>
            <person name="Rogers A."/>
            <person name="Williams B."/>
            <person name="Antoshechkin I."/>
            <person name="Lee M.M."/>
            <person name="Goodwin Z."/>
            <person name="Lu X."/>
            <person name="Lewis E.E."/>
            <person name="Goodrich-Blair H."/>
            <person name="Stock S.P."/>
            <person name="Adams B.J."/>
            <person name="Sternberg P.W."/>
            <person name="Mortazavi A."/>
        </authorList>
    </citation>
    <scope>NUCLEOTIDE SEQUENCE [LARGE SCALE GENOMIC DNA]</scope>
    <source>
        <strain evidence="2 3">ALL</strain>
    </source>
</reference>
<evidence type="ECO:0000313" key="3">
    <source>
        <dbReference type="Proteomes" id="UP000298663"/>
    </source>
</evidence>
<evidence type="ECO:0000313" key="2">
    <source>
        <dbReference type="EMBL" id="TKR63126.1"/>
    </source>
</evidence>
<dbReference type="EMBL" id="AZBU02000010">
    <property type="protein sequence ID" value="TKR63126.1"/>
    <property type="molecule type" value="Genomic_DNA"/>
</dbReference>
<keyword evidence="1" id="KW-1133">Transmembrane helix</keyword>
<gene>
    <name evidence="2" type="ORF">L596_026998</name>
</gene>
<organism evidence="2 3">
    <name type="scientific">Steinernema carpocapsae</name>
    <name type="common">Entomopathogenic nematode</name>
    <dbReference type="NCBI Taxonomy" id="34508"/>
    <lineage>
        <taxon>Eukaryota</taxon>
        <taxon>Metazoa</taxon>
        <taxon>Ecdysozoa</taxon>
        <taxon>Nematoda</taxon>
        <taxon>Chromadorea</taxon>
        <taxon>Rhabditida</taxon>
        <taxon>Tylenchina</taxon>
        <taxon>Panagrolaimomorpha</taxon>
        <taxon>Strongyloidoidea</taxon>
        <taxon>Steinernematidae</taxon>
        <taxon>Steinernema</taxon>
    </lineage>
</organism>
<dbReference type="Proteomes" id="UP000298663">
    <property type="component" value="Unassembled WGS sequence"/>
</dbReference>